<keyword evidence="1" id="KW-0472">Membrane</keyword>
<dbReference type="RefSeq" id="WP_101849255.1">
    <property type="nucleotide sequence ID" value="NZ_PKIZ01000005.1"/>
</dbReference>
<feature type="transmembrane region" description="Helical" evidence="1">
    <location>
        <begin position="548"/>
        <end position="571"/>
    </location>
</feature>
<dbReference type="AlphaFoldDB" id="A0A2I1PBX4"/>
<evidence type="ECO:0000313" key="2">
    <source>
        <dbReference type="EMBL" id="PKZ42133.1"/>
    </source>
</evidence>
<evidence type="ECO:0000256" key="1">
    <source>
        <dbReference type="SAM" id="Phobius"/>
    </source>
</evidence>
<organism evidence="2 3">
    <name type="scientific">Kytococcus schroeteri</name>
    <dbReference type="NCBI Taxonomy" id="138300"/>
    <lineage>
        <taxon>Bacteria</taxon>
        <taxon>Bacillati</taxon>
        <taxon>Actinomycetota</taxon>
        <taxon>Actinomycetes</taxon>
        <taxon>Micrococcales</taxon>
        <taxon>Kytococcaceae</taxon>
        <taxon>Kytococcus</taxon>
    </lineage>
</organism>
<feature type="transmembrane region" description="Helical" evidence="1">
    <location>
        <begin position="622"/>
        <end position="643"/>
    </location>
</feature>
<feature type="transmembrane region" description="Helical" evidence="1">
    <location>
        <begin position="244"/>
        <end position="267"/>
    </location>
</feature>
<reference evidence="2 3" key="1">
    <citation type="submission" date="2017-12" db="EMBL/GenBank/DDBJ databases">
        <title>Phylogenetic diversity of female urinary microbiome.</title>
        <authorList>
            <person name="Thomas-White K."/>
            <person name="Wolfe A.J."/>
        </authorList>
    </citation>
    <scope>NUCLEOTIDE SEQUENCE [LARGE SCALE GENOMIC DNA]</scope>
    <source>
        <strain evidence="2 3">UMB1298</strain>
    </source>
</reference>
<accession>A0A2I1PBX4</accession>
<evidence type="ECO:0000313" key="3">
    <source>
        <dbReference type="Proteomes" id="UP000234206"/>
    </source>
</evidence>
<feature type="transmembrane region" description="Helical" evidence="1">
    <location>
        <begin position="160"/>
        <end position="180"/>
    </location>
</feature>
<comment type="caution">
    <text evidence="2">The sequence shown here is derived from an EMBL/GenBank/DDBJ whole genome shotgun (WGS) entry which is preliminary data.</text>
</comment>
<feature type="transmembrane region" description="Helical" evidence="1">
    <location>
        <begin position="279"/>
        <end position="301"/>
    </location>
</feature>
<feature type="transmembrane region" description="Helical" evidence="1">
    <location>
        <begin position="592"/>
        <end position="616"/>
    </location>
</feature>
<dbReference type="EMBL" id="PKIZ01000005">
    <property type="protein sequence ID" value="PKZ42133.1"/>
    <property type="molecule type" value="Genomic_DNA"/>
</dbReference>
<name>A0A2I1PBX4_9MICO</name>
<protein>
    <submittedName>
        <fullName evidence="2">Uncharacterized protein</fullName>
    </submittedName>
</protein>
<proteinExistence type="predicted"/>
<keyword evidence="1" id="KW-1133">Transmembrane helix</keyword>
<sequence length="655" mass="68629">MRSTHLLRLTITINLLLAAIIAWLGASAQAETFPNRADASLVVSGIPDRKGLAAQMGAGAAEHGVGLARVTVGAAGETTMQAPPSAPPVENGPAEPVGIPGARAEPWSDSTSLRGRWAVWGEPAQLRAFYADLHHMGVDVSVRERADTGPRDLAASQADLMAALWVLGAAVLAAAALTAAEATRRVAVMEACGQSRRTAWWGLLGLVVAWMVGVLVVMLVAVALNPSTRAVLGSSVRGSVLGLLAWAALGVLAAAVVGLAAGFQWEAPLMERLRGRRPFLVIGLAASLAATAAMGLLPVAGVRALQTGMEQQRLSEELGVWDRMPQLASPSQYGAPDNESPEVGHRFRTAFTTLDKTTPIFLNAAPKPCDFADGGQGCLIVNKEYLRRLQPEVTLDGDGPWLVAPSGGDVGAVKGSVAEWMAFQGELSCGERQRAKGCVEVPSVQIVHAPAGVDGWPVLRQGNAVRSSGDDEATDPWVLVVDDGADWLSGNFLSAAMSRSELMFVGEPRKVEAALAASPVADRVSPAVDPQQTVEETRVELGRERHRAVVSMVVLAAIEITSLVVAVQVLTRARRRRLFVGFVTGRHPVRRHVPVAAVAAVMTLIGTVVALSRGVLEGPAGAWLLAGQCLVVALVVAVTATIVERGLNTTVLKEG</sequence>
<keyword evidence="1" id="KW-0812">Transmembrane</keyword>
<feature type="transmembrane region" description="Helical" evidence="1">
    <location>
        <begin position="200"/>
        <end position="224"/>
    </location>
</feature>
<keyword evidence="3" id="KW-1185">Reference proteome</keyword>
<dbReference type="Proteomes" id="UP000234206">
    <property type="component" value="Unassembled WGS sequence"/>
</dbReference>
<gene>
    <name evidence="2" type="ORF">CYJ76_03500</name>
</gene>